<dbReference type="AlphaFoldDB" id="A0A7Z6ZU49"/>
<keyword evidence="1" id="KW-1133">Transmembrane helix</keyword>
<evidence type="ECO:0008006" key="4">
    <source>
        <dbReference type="Google" id="ProtNLM"/>
    </source>
</evidence>
<dbReference type="RefSeq" id="WP_169930193.1">
    <property type="nucleotide sequence ID" value="NZ_PIPR01000001.1"/>
</dbReference>
<reference evidence="3" key="1">
    <citation type="journal article" date="2018" name="Front. Microbiol.">
        <title>Genome-Based Analysis Reveals the Taxonomy and Diversity of the Family Idiomarinaceae.</title>
        <authorList>
            <person name="Liu Y."/>
            <person name="Lai Q."/>
            <person name="Shao Z."/>
        </authorList>
    </citation>
    <scope>NUCLEOTIDE SEQUENCE [LARGE SCALE GENOMIC DNA]</scope>
    <source>
        <strain evidence="3">KYW314</strain>
    </source>
</reference>
<feature type="transmembrane region" description="Helical" evidence="1">
    <location>
        <begin position="12"/>
        <end position="33"/>
    </location>
</feature>
<evidence type="ECO:0000313" key="3">
    <source>
        <dbReference type="Proteomes" id="UP000287766"/>
    </source>
</evidence>
<accession>A0A7Z6ZU49</accession>
<name>A0A7Z6ZU49_9GAMM</name>
<keyword evidence="3" id="KW-1185">Reference proteome</keyword>
<gene>
    <name evidence="2" type="ORF">CWE22_04645</name>
</gene>
<protein>
    <recommendedName>
        <fullName evidence="4">Prepilin-type cleavage/methylation domain-containing protein</fullName>
    </recommendedName>
</protein>
<dbReference type="EMBL" id="PIPR01000001">
    <property type="protein sequence ID" value="RUO41457.1"/>
    <property type="molecule type" value="Genomic_DNA"/>
</dbReference>
<sequence length="78" mass="8730">MKSSAQLSGFVIAELLIAVAVLSLFATTMLLALQWHYHFVVQRPMTHVNDSPVLIAWQLRLLRQSRAVAILQGSNDEN</sequence>
<comment type="caution">
    <text evidence="2">The sequence shown here is derived from an EMBL/GenBank/DDBJ whole genome shotgun (WGS) entry which is preliminary data.</text>
</comment>
<organism evidence="2 3">
    <name type="scientific">Pseudidiomarina aestuarii</name>
    <dbReference type="NCBI Taxonomy" id="624146"/>
    <lineage>
        <taxon>Bacteria</taxon>
        <taxon>Pseudomonadati</taxon>
        <taxon>Pseudomonadota</taxon>
        <taxon>Gammaproteobacteria</taxon>
        <taxon>Alteromonadales</taxon>
        <taxon>Idiomarinaceae</taxon>
        <taxon>Pseudidiomarina</taxon>
    </lineage>
</organism>
<proteinExistence type="predicted"/>
<evidence type="ECO:0000313" key="2">
    <source>
        <dbReference type="EMBL" id="RUO41457.1"/>
    </source>
</evidence>
<keyword evidence="1" id="KW-0812">Transmembrane</keyword>
<dbReference type="Proteomes" id="UP000287766">
    <property type="component" value="Unassembled WGS sequence"/>
</dbReference>
<evidence type="ECO:0000256" key="1">
    <source>
        <dbReference type="SAM" id="Phobius"/>
    </source>
</evidence>
<keyword evidence="1" id="KW-0472">Membrane</keyword>